<dbReference type="PANTHER" id="PTHR12526:SF630">
    <property type="entry name" value="GLYCOSYLTRANSFERASE"/>
    <property type="match status" value="1"/>
</dbReference>
<dbReference type="Gene3D" id="3.40.50.2000">
    <property type="entry name" value="Glycogen Phosphorylase B"/>
    <property type="match status" value="2"/>
</dbReference>
<name>A0ABW5TCY8_9FLAO</name>
<reference evidence="4" key="1">
    <citation type="journal article" date="2019" name="Int. J. Syst. Evol. Microbiol.">
        <title>The Global Catalogue of Microorganisms (GCM) 10K type strain sequencing project: providing services to taxonomists for standard genome sequencing and annotation.</title>
        <authorList>
            <consortium name="The Broad Institute Genomics Platform"/>
            <consortium name="The Broad Institute Genome Sequencing Center for Infectious Disease"/>
            <person name="Wu L."/>
            <person name="Ma J."/>
        </authorList>
    </citation>
    <scope>NUCLEOTIDE SEQUENCE [LARGE SCALE GENOMIC DNA]</scope>
    <source>
        <strain evidence="4">KCTC 42398</strain>
    </source>
</reference>
<protein>
    <submittedName>
        <fullName evidence="3">Glycosyltransferase</fullName>
        <ecNumber evidence="3">2.4.-.-</ecNumber>
    </submittedName>
</protein>
<dbReference type="SUPFAM" id="SSF53756">
    <property type="entry name" value="UDP-Glycosyltransferase/glycogen phosphorylase"/>
    <property type="match status" value="1"/>
</dbReference>
<dbReference type="PANTHER" id="PTHR12526">
    <property type="entry name" value="GLYCOSYLTRANSFERASE"/>
    <property type="match status" value="1"/>
</dbReference>
<keyword evidence="3" id="KW-0808">Transferase</keyword>
<keyword evidence="3" id="KW-0328">Glycosyltransferase</keyword>
<dbReference type="InterPro" id="IPR028098">
    <property type="entry name" value="Glyco_trans_4-like_N"/>
</dbReference>
<evidence type="ECO:0000313" key="4">
    <source>
        <dbReference type="Proteomes" id="UP001597476"/>
    </source>
</evidence>
<dbReference type="Pfam" id="PF00534">
    <property type="entry name" value="Glycos_transf_1"/>
    <property type="match status" value="1"/>
</dbReference>
<keyword evidence="4" id="KW-1185">Reference proteome</keyword>
<dbReference type="CDD" id="cd03811">
    <property type="entry name" value="GT4_GT28_WabH-like"/>
    <property type="match status" value="1"/>
</dbReference>
<organism evidence="3 4">
    <name type="scientific">Hyunsoonleella rubra</name>
    <dbReference type="NCBI Taxonomy" id="1737062"/>
    <lineage>
        <taxon>Bacteria</taxon>
        <taxon>Pseudomonadati</taxon>
        <taxon>Bacteroidota</taxon>
        <taxon>Flavobacteriia</taxon>
        <taxon>Flavobacteriales</taxon>
        <taxon>Flavobacteriaceae</taxon>
    </lineage>
</organism>
<accession>A0ABW5TCY8</accession>
<feature type="domain" description="Glycosyl transferase family 1" evidence="1">
    <location>
        <begin position="199"/>
        <end position="325"/>
    </location>
</feature>
<evidence type="ECO:0000259" key="1">
    <source>
        <dbReference type="Pfam" id="PF00534"/>
    </source>
</evidence>
<dbReference type="RefSeq" id="WP_380290444.1">
    <property type="nucleotide sequence ID" value="NZ_JBHULY010000013.1"/>
</dbReference>
<dbReference type="EMBL" id="JBHULY010000013">
    <property type="protein sequence ID" value="MFD2725961.1"/>
    <property type="molecule type" value="Genomic_DNA"/>
</dbReference>
<sequence>MNPKRKKILFILPTLTAGGAERVISFVAQNIDKSKFESTLLIVGHKEDAVYSVEEIPLIFLEKSRVLNATTNIFWFLLKYRPDVVLSSIGHLNTLMGLLSGFFPKTKLIVREASVISAMSDAKKENKEIPKKKYFLNFLASLRAKLGDLSLKWIDVVICQSKDMASDFINIFNLPEEKVVIINNPITQIYPLKTETDKTDIPRFITVGRLSKEKGHLRILNLLTKLNFDFRYTIIGTGPEKDSIFERMEKLGLSEKVNYIPYTEEVLKHISQHDLFLQGSYVEGFPNTVLESCLVGTPVLAFNVPGGTKEIITHGENGYLVETEKEYLHYLNNRLNLAPEQIRKSVEDRFNKSKILRQFEALFN</sequence>
<dbReference type="InterPro" id="IPR001296">
    <property type="entry name" value="Glyco_trans_1"/>
</dbReference>
<evidence type="ECO:0000313" key="3">
    <source>
        <dbReference type="EMBL" id="MFD2725961.1"/>
    </source>
</evidence>
<dbReference type="EC" id="2.4.-.-" evidence="3"/>
<evidence type="ECO:0000259" key="2">
    <source>
        <dbReference type="Pfam" id="PF13439"/>
    </source>
</evidence>
<proteinExistence type="predicted"/>
<dbReference type="GO" id="GO:0016757">
    <property type="term" value="F:glycosyltransferase activity"/>
    <property type="evidence" value="ECO:0007669"/>
    <property type="project" value="UniProtKB-KW"/>
</dbReference>
<dbReference type="Pfam" id="PF13439">
    <property type="entry name" value="Glyco_transf_4"/>
    <property type="match status" value="1"/>
</dbReference>
<dbReference type="Proteomes" id="UP001597476">
    <property type="component" value="Unassembled WGS sequence"/>
</dbReference>
<feature type="domain" description="Glycosyltransferase subfamily 4-like N-terminal" evidence="2">
    <location>
        <begin position="18"/>
        <end position="186"/>
    </location>
</feature>
<comment type="caution">
    <text evidence="3">The sequence shown here is derived from an EMBL/GenBank/DDBJ whole genome shotgun (WGS) entry which is preliminary data.</text>
</comment>
<gene>
    <name evidence="3" type="ORF">ACFSR8_07020</name>
</gene>